<accession>A0A4U1CYD7</accession>
<gene>
    <name evidence="4" type="ORF">FA048_01425</name>
</gene>
<dbReference type="Pfam" id="PF08327">
    <property type="entry name" value="AHSA1"/>
    <property type="match status" value="1"/>
</dbReference>
<keyword evidence="5" id="KW-1185">Reference proteome</keyword>
<dbReference type="OrthoDB" id="287565at2"/>
<dbReference type="InterPro" id="IPR023393">
    <property type="entry name" value="START-like_dom_sf"/>
</dbReference>
<protein>
    <submittedName>
        <fullName evidence="4">SRPBCC domain-containing protein</fullName>
    </submittedName>
</protein>
<organism evidence="4 5">
    <name type="scientific">Pedobacter polaris</name>
    <dbReference type="NCBI Taxonomy" id="2571273"/>
    <lineage>
        <taxon>Bacteria</taxon>
        <taxon>Pseudomonadati</taxon>
        <taxon>Bacteroidota</taxon>
        <taxon>Sphingobacteriia</taxon>
        <taxon>Sphingobacteriales</taxon>
        <taxon>Sphingobacteriaceae</taxon>
        <taxon>Pedobacter</taxon>
    </lineage>
</organism>
<proteinExistence type="inferred from homology"/>
<comment type="caution">
    <text evidence="4">The sequence shown here is derived from an EMBL/GenBank/DDBJ whole genome shotgun (WGS) entry which is preliminary data.</text>
</comment>
<dbReference type="Proteomes" id="UP000309488">
    <property type="component" value="Unassembled WGS sequence"/>
</dbReference>
<comment type="similarity">
    <text evidence="1">Belongs to the AHA1 family.</text>
</comment>
<dbReference type="InterPro" id="IPR013538">
    <property type="entry name" value="ASHA1/2-like_C"/>
</dbReference>
<evidence type="ECO:0000256" key="2">
    <source>
        <dbReference type="SAM" id="MobiDB-lite"/>
    </source>
</evidence>
<dbReference type="AlphaFoldDB" id="A0A4U1CYD7"/>
<evidence type="ECO:0000313" key="5">
    <source>
        <dbReference type="Proteomes" id="UP000309488"/>
    </source>
</evidence>
<evidence type="ECO:0000259" key="3">
    <source>
        <dbReference type="Pfam" id="PF08327"/>
    </source>
</evidence>
<sequence>MQNQDFTTTLIVDQSPAKVFAAINNVCGWWSEEIEGSTDKLNSEFDYHYEDVHRSKMKIVEFIPDKKVVWLVKENYFQFTKDKTEWTGTKIIFEISKVGDKTQVQMTHHGLVPEYECYEICEDSWTNYIQNSLRKLITTGKGTPNAAGKPQTENEKKLSSAN</sequence>
<dbReference type="SUPFAM" id="SSF55961">
    <property type="entry name" value="Bet v1-like"/>
    <property type="match status" value="1"/>
</dbReference>
<dbReference type="RefSeq" id="WP_136838229.1">
    <property type="nucleotide sequence ID" value="NZ_SWBR01000001.1"/>
</dbReference>
<feature type="region of interest" description="Disordered" evidence="2">
    <location>
        <begin position="139"/>
        <end position="162"/>
    </location>
</feature>
<evidence type="ECO:0000313" key="4">
    <source>
        <dbReference type="EMBL" id="TKC12308.1"/>
    </source>
</evidence>
<feature type="domain" description="Activator of Hsp90 ATPase homologue 1/2-like C-terminal" evidence="3">
    <location>
        <begin position="18"/>
        <end position="136"/>
    </location>
</feature>
<dbReference type="Gene3D" id="3.30.530.20">
    <property type="match status" value="1"/>
</dbReference>
<dbReference type="CDD" id="cd07814">
    <property type="entry name" value="SRPBCC_CalC_Aha1-like"/>
    <property type="match status" value="1"/>
</dbReference>
<evidence type="ECO:0000256" key="1">
    <source>
        <dbReference type="ARBA" id="ARBA00006817"/>
    </source>
</evidence>
<dbReference type="EMBL" id="SWBR01000001">
    <property type="protein sequence ID" value="TKC12308.1"/>
    <property type="molecule type" value="Genomic_DNA"/>
</dbReference>
<reference evidence="4 5" key="1">
    <citation type="submission" date="2019-04" db="EMBL/GenBank/DDBJ databases">
        <title>Pedobacter sp. RP-3-22 sp. nov., isolated from Arctic soil.</title>
        <authorList>
            <person name="Dahal R.H."/>
            <person name="Kim D.-U."/>
        </authorList>
    </citation>
    <scope>NUCLEOTIDE SEQUENCE [LARGE SCALE GENOMIC DNA]</scope>
    <source>
        <strain evidence="4 5">RP-3-22</strain>
    </source>
</reference>
<name>A0A4U1CYD7_9SPHI</name>
<feature type="compositionally biased region" description="Basic and acidic residues" evidence="2">
    <location>
        <begin position="152"/>
        <end position="162"/>
    </location>
</feature>